<reference evidence="1" key="1">
    <citation type="submission" date="2023-04" db="EMBL/GenBank/DDBJ databases">
        <title>A chromosome-level genome assembly of the parasitoid wasp Eretmocerus hayati.</title>
        <authorList>
            <person name="Zhong Y."/>
            <person name="Liu S."/>
            <person name="Liu Y."/>
        </authorList>
    </citation>
    <scope>NUCLEOTIDE SEQUENCE</scope>
    <source>
        <strain evidence="1">ZJU_SS_LIU_2023</strain>
    </source>
</reference>
<dbReference type="EMBL" id="CM056741">
    <property type="protein sequence ID" value="KAJ8687566.1"/>
    <property type="molecule type" value="Genomic_DNA"/>
</dbReference>
<dbReference type="Proteomes" id="UP001239111">
    <property type="component" value="Chromosome 1"/>
</dbReference>
<evidence type="ECO:0000313" key="1">
    <source>
        <dbReference type="EMBL" id="KAJ8687566.1"/>
    </source>
</evidence>
<accession>A0ACC2PXR4</accession>
<organism evidence="1 2">
    <name type="scientific">Eretmocerus hayati</name>
    <dbReference type="NCBI Taxonomy" id="131215"/>
    <lineage>
        <taxon>Eukaryota</taxon>
        <taxon>Metazoa</taxon>
        <taxon>Ecdysozoa</taxon>
        <taxon>Arthropoda</taxon>
        <taxon>Hexapoda</taxon>
        <taxon>Insecta</taxon>
        <taxon>Pterygota</taxon>
        <taxon>Neoptera</taxon>
        <taxon>Endopterygota</taxon>
        <taxon>Hymenoptera</taxon>
        <taxon>Apocrita</taxon>
        <taxon>Proctotrupomorpha</taxon>
        <taxon>Chalcidoidea</taxon>
        <taxon>Aphelinidae</taxon>
        <taxon>Aphelininae</taxon>
        <taxon>Eretmocerus</taxon>
    </lineage>
</organism>
<protein>
    <submittedName>
        <fullName evidence="1">Uncharacterized protein</fullName>
    </submittedName>
</protein>
<comment type="caution">
    <text evidence="1">The sequence shown here is derived from an EMBL/GenBank/DDBJ whole genome shotgun (WGS) entry which is preliminary data.</text>
</comment>
<keyword evidence="2" id="KW-1185">Reference proteome</keyword>
<name>A0ACC2PXR4_9HYME</name>
<proteinExistence type="predicted"/>
<sequence length="703" mass="79808">MLPQTEDNNDPDDYLDIVMDEDWIRGWDDIDSDEKNFEVLPQEVADKIMGENNNQLNDSESQQQPASSTDSEQRDVLMRMSVTSDTNEVQEVEFSIAKVESLSVDEFEKLQTSPQLSPIATIPSIATLTCDTPQSLVIGDDDSDDEETPDENGHLAGKPLKKYESLFVYPPPPEKAGIPIHMEDYCCLKRDEFLNDVIIDFYMKYLIHERMSPDDAQVTHIFSSHFFSRLSNPPGCTKNDNPVEKAQKRHAGVSRWTKSINIFEKNFIIIPVNEHAHWYLVIICFPGLVGTDDQTARDKFEGKSTIRGPCILIFDSLSTSKKTRVVQILRTYLHSEYEAKFGENKSFDNEVLKVIYPSAPSQKNATDCGLFILQYVESFFATPTLLPNQSLKKWFRDSVILRKRKEIADLVCSLTIKFNPGRAIEFPQIPFPIVPSEDSSSDEEPQKNVTVRRKRTLLKTPLDIEIIPSSSRSSNGSHSPLVFSPLEGKSHNTGPIKKKRISRIQTPAKSSNSNAMSVWLSSNDDSPPKSNKKLVRNNRRILSSDDDSDVQCSSPKIETVINLDEDSQKYASQTKLSSNVSHRSKSQSQRSVSMSSPRIQKMMDMAGKENEKKNPRQRVYIRKEITRNEIMRPKIGCAADVEPITRMVSQNATKHSKPTDPFYNNMFDIENSNKEKGINPLMGFRKFKKKLLPPPKDDELVEV</sequence>
<gene>
    <name evidence="1" type="ORF">QAD02_023360</name>
</gene>
<evidence type="ECO:0000313" key="2">
    <source>
        <dbReference type="Proteomes" id="UP001239111"/>
    </source>
</evidence>